<dbReference type="SUPFAM" id="SSF69279">
    <property type="entry name" value="Phage tail proteins"/>
    <property type="match status" value="2"/>
</dbReference>
<feature type="domain" description="Baseplate hub protein gp44/GpP-like C-terminal" evidence="2">
    <location>
        <begin position="263"/>
        <end position="344"/>
    </location>
</feature>
<evidence type="ECO:0000313" key="4">
    <source>
        <dbReference type="EMBL" id="REF28616.1"/>
    </source>
</evidence>
<gene>
    <name evidence="4" type="ORF">BDD26_3555</name>
</gene>
<reference evidence="4 5" key="1">
    <citation type="submission" date="2018-08" db="EMBL/GenBank/DDBJ databases">
        <title>Genomic Encyclopedia of Archaeal and Bacterial Type Strains, Phase II (KMG-II): from individual species to whole genera.</title>
        <authorList>
            <person name="Goeker M."/>
        </authorList>
    </citation>
    <scope>NUCLEOTIDE SEQUENCE [LARGE SCALE GENOMIC DNA]</scope>
    <source>
        <strain evidence="4 5">DSM 17905</strain>
    </source>
</reference>
<dbReference type="Pfam" id="PF22255">
    <property type="entry name" value="Gp44-like_2nd"/>
    <property type="match status" value="1"/>
</dbReference>
<evidence type="ECO:0000259" key="3">
    <source>
        <dbReference type="Pfam" id="PF22255"/>
    </source>
</evidence>
<sequence length="362" mass="40929">MKKNDELSLVIGGKAIYGWDSVRVTRGIERLPSDFELMLMDYYPGSDEKQQVEAGQPCQVLLGNDPVMTGYIDIWHSSINKSIHQIRVTGRGKCQDLVDCSAKWPQNVISRATPLQIARKLAQWYGIEVTSDVTGMKSVPQFTLNWGESSQEVIDRITRWSALLYYDTPDGNLFLTRVSDKVAASGVAQGKNIEQADYQSAMNERFSEYTGLSMNVSGLSELSAGQGYQAVKIAEARDPEAAKMRYRNYVTIIESTLHTRGRQQEAIDWEMNRRYGRSKVLKVLVDSWRDVSGTLWTPNTLIPIHLPVFGLASEQWLLSEVSYVRNKDEGTRAELTLMPPAAFAVQPFEFYTSIMELRDYGR</sequence>
<dbReference type="InterPro" id="IPR053982">
    <property type="entry name" value="Gp44/GpP-like_C"/>
</dbReference>
<accession>A0A3D9UH52</accession>
<name>A0A3D9UH52_9GAMM</name>
<dbReference type="Gene3D" id="3.30.1920.10">
    <property type="entry name" value="Baseplate protein-like domains - 2 layer sandwich fold"/>
    <property type="match status" value="1"/>
</dbReference>
<dbReference type="InterPro" id="IPR053981">
    <property type="entry name" value="Gp44/GpP-like_2nd"/>
</dbReference>
<evidence type="ECO:0000259" key="2">
    <source>
        <dbReference type="Pfam" id="PF21929"/>
    </source>
</evidence>
<keyword evidence="5" id="KW-1185">Reference proteome</keyword>
<dbReference type="AlphaFoldDB" id="A0A3D9UH52"/>
<dbReference type="Proteomes" id="UP000256294">
    <property type="component" value="Unassembled WGS sequence"/>
</dbReference>
<proteinExistence type="predicted"/>
<evidence type="ECO:0000259" key="1">
    <source>
        <dbReference type="Pfam" id="PF21683"/>
    </source>
</evidence>
<dbReference type="InterPro" id="IPR023399">
    <property type="entry name" value="Baseplate-like_2-layer_sand"/>
</dbReference>
<comment type="caution">
    <text evidence="4">The sequence shown here is derived from an EMBL/GenBank/DDBJ whole genome shotgun (WGS) entry which is preliminary data.</text>
</comment>
<dbReference type="EMBL" id="QTUB01000001">
    <property type="protein sequence ID" value="REF28616.1"/>
    <property type="molecule type" value="Genomic_DNA"/>
</dbReference>
<evidence type="ECO:0000313" key="5">
    <source>
        <dbReference type="Proteomes" id="UP000256294"/>
    </source>
</evidence>
<protein>
    <submittedName>
        <fullName evidence="4">Prophage tail gpP-like protein</fullName>
    </submittedName>
</protein>
<feature type="domain" description="Baseplate hub protein gp44/GpP-like second" evidence="3">
    <location>
        <begin position="94"/>
        <end position="177"/>
    </location>
</feature>
<dbReference type="Pfam" id="PF21683">
    <property type="entry name" value="GpP-like_1st"/>
    <property type="match status" value="1"/>
</dbReference>
<organism evidence="4 5">
    <name type="scientific">Xenorhabdus cabanillasii</name>
    <dbReference type="NCBI Taxonomy" id="351673"/>
    <lineage>
        <taxon>Bacteria</taxon>
        <taxon>Pseudomonadati</taxon>
        <taxon>Pseudomonadota</taxon>
        <taxon>Gammaproteobacteria</taxon>
        <taxon>Enterobacterales</taxon>
        <taxon>Morganellaceae</taxon>
        <taxon>Xenorhabdus</taxon>
    </lineage>
</organism>
<dbReference type="Pfam" id="PF21929">
    <property type="entry name" value="GpP_4th"/>
    <property type="match status" value="1"/>
</dbReference>
<dbReference type="PIRSF" id="PIRSF004440">
    <property type="entry name" value="GpP"/>
    <property type="match status" value="1"/>
</dbReference>
<dbReference type="InterPro" id="IPR026276">
    <property type="entry name" value="Baseplate_GpP"/>
</dbReference>
<feature type="domain" description="Baseplate hub protein gp44-like N-terminal" evidence="1">
    <location>
        <begin position="7"/>
        <end position="91"/>
    </location>
</feature>
<dbReference type="Gene3D" id="3.55.50.10">
    <property type="entry name" value="Baseplate protein-like domains"/>
    <property type="match status" value="1"/>
</dbReference>
<dbReference type="InterPro" id="IPR049354">
    <property type="entry name" value="GpP-like_N"/>
</dbReference>
<dbReference type="Gene3D" id="2.30.300.10">
    <property type="entry name" value="Baseplate protein-like domain - beta roll fold"/>
    <property type="match status" value="1"/>
</dbReference>
<dbReference type="RefSeq" id="WP_115827255.1">
    <property type="nucleotide sequence ID" value="NZ_QTUB01000001.1"/>
</dbReference>